<dbReference type="Pfam" id="PF09420">
    <property type="entry name" value="Nop16"/>
    <property type="match status" value="1"/>
</dbReference>
<dbReference type="GO" id="GO:0042273">
    <property type="term" value="P:ribosomal large subunit biogenesis"/>
    <property type="evidence" value="ECO:0007669"/>
    <property type="project" value="TreeGrafter"/>
</dbReference>
<comment type="subcellular location">
    <subcellularLocation>
        <location evidence="1">Nucleus</location>
        <location evidence="1">Nucleolus</location>
    </subcellularLocation>
</comment>
<comment type="similarity">
    <text evidence="2">Belongs to the NOP16 family.</text>
</comment>
<evidence type="ECO:0000256" key="2">
    <source>
        <dbReference type="ARBA" id="ARBA00008479"/>
    </source>
</evidence>
<reference evidence="5 6" key="1">
    <citation type="journal article" date="2018" name="Plant J.">
        <title>Genome sequences of Chlorella sorokiniana UTEX 1602 and Micractinium conductrix SAG 241.80: implications to maltose excretion by a green alga.</title>
        <authorList>
            <person name="Arriola M.B."/>
            <person name="Velmurugan N."/>
            <person name="Zhang Y."/>
            <person name="Plunkett M.H."/>
            <person name="Hondzo H."/>
            <person name="Barney B.M."/>
        </authorList>
    </citation>
    <scope>NUCLEOTIDE SEQUENCE [LARGE SCALE GENOMIC DNA]</scope>
    <source>
        <strain evidence="5 6">SAG 241.80</strain>
    </source>
</reference>
<dbReference type="GO" id="GO:0005730">
    <property type="term" value="C:nucleolus"/>
    <property type="evidence" value="ECO:0007669"/>
    <property type="project" value="UniProtKB-SubCell"/>
</dbReference>
<accession>A0A2P6VBB1</accession>
<dbReference type="Proteomes" id="UP000239649">
    <property type="component" value="Unassembled WGS sequence"/>
</dbReference>
<organism evidence="5 6">
    <name type="scientific">Micractinium conductrix</name>
    <dbReference type="NCBI Taxonomy" id="554055"/>
    <lineage>
        <taxon>Eukaryota</taxon>
        <taxon>Viridiplantae</taxon>
        <taxon>Chlorophyta</taxon>
        <taxon>core chlorophytes</taxon>
        <taxon>Trebouxiophyceae</taxon>
        <taxon>Chlorellales</taxon>
        <taxon>Chlorellaceae</taxon>
        <taxon>Chlorella clade</taxon>
        <taxon>Micractinium</taxon>
    </lineage>
</organism>
<evidence type="ECO:0000256" key="4">
    <source>
        <dbReference type="ARBA" id="ARBA00023242"/>
    </source>
</evidence>
<evidence type="ECO:0000256" key="3">
    <source>
        <dbReference type="ARBA" id="ARBA00015522"/>
    </source>
</evidence>
<dbReference type="PANTHER" id="PTHR13243:SF1">
    <property type="entry name" value="NUCLEOLAR PROTEIN 16"/>
    <property type="match status" value="1"/>
</dbReference>
<comment type="caution">
    <text evidence="5">The sequence shown here is derived from an EMBL/GenBank/DDBJ whole genome shotgun (WGS) entry which is preliminary data.</text>
</comment>
<proteinExistence type="inferred from homology"/>
<evidence type="ECO:0000313" key="6">
    <source>
        <dbReference type="Proteomes" id="UP000239649"/>
    </source>
</evidence>
<evidence type="ECO:0000256" key="1">
    <source>
        <dbReference type="ARBA" id="ARBA00004604"/>
    </source>
</evidence>
<dbReference type="STRING" id="554055.A0A2P6VBB1"/>
<dbReference type="OrthoDB" id="285729at2759"/>
<dbReference type="InterPro" id="IPR019002">
    <property type="entry name" value="Ribosome_biogenesis_Nop16"/>
</dbReference>
<gene>
    <name evidence="5" type="ORF">C2E20_5397</name>
</gene>
<protein>
    <recommendedName>
        <fullName evidence="3">Nucleolar protein 16</fullName>
    </recommendedName>
</protein>
<keyword evidence="6" id="KW-1185">Reference proteome</keyword>
<dbReference type="PANTHER" id="PTHR13243">
    <property type="entry name" value="HSPC111 PROTEIN-RELATED"/>
    <property type="match status" value="1"/>
</dbReference>
<sequence length="184" mass="20882">MGGSLRRHKRSKPRIIKRHKKQRFVKSEVPQDLVHNADELRQKLGAGPAWDESRHVEENYEASGLVADVNAAFGRNRRRDVLREKAEADPESLEAEVADDELKAAMAQVRSTGKAAPRRLTSHQRQIVARLLAAHGDDVQAMGRDLKLNAMQHSPAVLRSLIESYHYWKEGSGVDFRVPHSRLW</sequence>
<name>A0A2P6VBB1_9CHLO</name>
<dbReference type="EMBL" id="LHPF02000015">
    <property type="protein sequence ID" value="PSC71374.1"/>
    <property type="molecule type" value="Genomic_DNA"/>
</dbReference>
<evidence type="ECO:0000313" key="5">
    <source>
        <dbReference type="EMBL" id="PSC71374.1"/>
    </source>
</evidence>
<keyword evidence="4" id="KW-0539">Nucleus</keyword>
<dbReference type="AlphaFoldDB" id="A0A2P6VBB1"/>